<keyword evidence="2" id="KW-1185">Reference proteome</keyword>
<evidence type="ECO:0000313" key="1">
    <source>
        <dbReference type="EMBL" id="KAF9644990.1"/>
    </source>
</evidence>
<dbReference type="EMBL" id="MU118110">
    <property type="protein sequence ID" value="KAF9644990.1"/>
    <property type="molecule type" value="Genomic_DNA"/>
</dbReference>
<accession>A0ACB6Z5H9</accession>
<name>A0ACB6Z5H9_THEGA</name>
<protein>
    <submittedName>
        <fullName evidence="1">Uncharacterized protein</fullName>
    </submittedName>
</protein>
<reference evidence="1" key="1">
    <citation type="submission" date="2019-10" db="EMBL/GenBank/DDBJ databases">
        <authorList>
            <consortium name="DOE Joint Genome Institute"/>
            <person name="Kuo A."/>
            <person name="Miyauchi S."/>
            <person name="Kiss E."/>
            <person name="Drula E."/>
            <person name="Kohler A."/>
            <person name="Sanchez-Garcia M."/>
            <person name="Andreopoulos B."/>
            <person name="Barry K.W."/>
            <person name="Bonito G."/>
            <person name="Buee M."/>
            <person name="Carver A."/>
            <person name="Chen C."/>
            <person name="Cichocki N."/>
            <person name="Clum A."/>
            <person name="Culley D."/>
            <person name="Crous P.W."/>
            <person name="Fauchery L."/>
            <person name="Girlanda M."/>
            <person name="Hayes R."/>
            <person name="Keri Z."/>
            <person name="Labutti K."/>
            <person name="Lipzen A."/>
            <person name="Lombard V."/>
            <person name="Magnuson J."/>
            <person name="Maillard F."/>
            <person name="Morin E."/>
            <person name="Murat C."/>
            <person name="Nolan M."/>
            <person name="Ohm R."/>
            <person name="Pangilinan J."/>
            <person name="Pereira M."/>
            <person name="Perotto S."/>
            <person name="Peter M."/>
            <person name="Riley R."/>
            <person name="Sitrit Y."/>
            <person name="Stielow B."/>
            <person name="Szollosi G."/>
            <person name="Zifcakova L."/>
            <person name="Stursova M."/>
            <person name="Spatafora J.W."/>
            <person name="Tedersoo L."/>
            <person name="Vaario L.-M."/>
            <person name="Yamada A."/>
            <person name="Yan M."/>
            <person name="Wang P."/>
            <person name="Xu J."/>
            <person name="Bruns T."/>
            <person name="Baldrian P."/>
            <person name="Vilgalys R."/>
            <person name="Henrissat B."/>
            <person name="Grigoriev I.V."/>
            <person name="Hibbett D."/>
            <person name="Nagy L.G."/>
            <person name="Martin F.M."/>
        </authorList>
    </citation>
    <scope>NUCLEOTIDE SEQUENCE</scope>
    <source>
        <strain evidence="1">P2</strain>
    </source>
</reference>
<evidence type="ECO:0000313" key="2">
    <source>
        <dbReference type="Proteomes" id="UP000886501"/>
    </source>
</evidence>
<comment type="caution">
    <text evidence="1">The sequence shown here is derived from an EMBL/GenBank/DDBJ whole genome shotgun (WGS) entry which is preliminary data.</text>
</comment>
<dbReference type="Proteomes" id="UP000886501">
    <property type="component" value="Unassembled WGS sequence"/>
</dbReference>
<proteinExistence type="predicted"/>
<reference evidence="1" key="2">
    <citation type="journal article" date="2020" name="Nat. Commun.">
        <title>Large-scale genome sequencing of mycorrhizal fungi provides insights into the early evolution of symbiotic traits.</title>
        <authorList>
            <person name="Miyauchi S."/>
            <person name="Kiss E."/>
            <person name="Kuo A."/>
            <person name="Drula E."/>
            <person name="Kohler A."/>
            <person name="Sanchez-Garcia M."/>
            <person name="Morin E."/>
            <person name="Andreopoulos B."/>
            <person name="Barry K.W."/>
            <person name="Bonito G."/>
            <person name="Buee M."/>
            <person name="Carver A."/>
            <person name="Chen C."/>
            <person name="Cichocki N."/>
            <person name="Clum A."/>
            <person name="Culley D."/>
            <person name="Crous P.W."/>
            <person name="Fauchery L."/>
            <person name="Girlanda M."/>
            <person name="Hayes R.D."/>
            <person name="Keri Z."/>
            <person name="LaButti K."/>
            <person name="Lipzen A."/>
            <person name="Lombard V."/>
            <person name="Magnuson J."/>
            <person name="Maillard F."/>
            <person name="Murat C."/>
            <person name="Nolan M."/>
            <person name="Ohm R.A."/>
            <person name="Pangilinan J."/>
            <person name="Pereira M.F."/>
            <person name="Perotto S."/>
            <person name="Peter M."/>
            <person name="Pfister S."/>
            <person name="Riley R."/>
            <person name="Sitrit Y."/>
            <person name="Stielow J.B."/>
            <person name="Szollosi G."/>
            <person name="Zifcakova L."/>
            <person name="Stursova M."/>
            <person name="Spatafora J.W."/>
            <person name="Tedersoo L."/>
            <person name="Vaario L.M."/>
            <person name="Yamada A."/>
            <person name="Yan M."/>
            <person name="Wang P."/>
            <person name="Xu J."/>
            <person name="Bruns T."/>
            <person name="Baldrian P."/>
            <person name="Vilgalys R."/>
            <person name="Dunand C."/>
            <person name="Henrissat B."/>
            <person name="Grigoriev I.V."/>
            <person name="Hibbett D."/>
            <person name="Nagy L.G."/>
            <person name="Martin F.M."/>
        </authorList>
    </citation>
    <scope>NUCLEOTIDE SEQUENCE</scope>
    <source>
        <strain evidence="1">P2</strain>
    </source>
</reference>
<sequence length="254" mass="28346">MNRLFDKKRKKSPKPSPKPNFLGIHINVAAEPLGFRAGLDTSPDDERGNKRSRIVFQDNSSEDKVPPPSEASISGVAIGGTEPRNDPVRETTTDTREGEGRGKLVEASRVPERGYKNTVLTAATTLFDVPMAVADEFGPLGSLKAVLGTIPAVYANHQGTVVIGNKIEDLLSRIVALEERFYSRPDDVEEQRRRRGLIRKFRGIEGQLRSLSEKHGVRRLVDHIQDDEEVSGLLEDIREIISDYQVCSRLWYPC</sequence>
<gene>
    <name evidence="1" type="ORF">BDM02DRAFT_3121009</name>
</gene>
<organism evidence="1 2">
    <name type="scientific">Thelephora ganbajun</name>
    <name type="common">Ganba fungus</name>
    <dbReference type="NCBI Taxonomy" id="370292"/>
    <lineage>
        <taxon>Eukaryota</taxon>
        <taxon>Fungi</taxon>
        <taxon>Dikarya</taxon>
        <taxon>Basidiomycota</taxon>
        <taxon>Agaricomycotina</taxon>
        <taxon>Agaricomycetes</taxon>
        <taxon>Thelephorales</taxon>
        <taxon>Thelephoraceae</taxon>
        <taxon>Thelephora</taxon>
    </lineage>
</organism>